<dbReference type="PANTHER" id="PTHR41394:SF5">
    <property type="entry name" value="SLC41A_MGTE INTEGRAL MEMBRANE DOMAIN-CONTAINING PROTEIN"/>
    <property type="match status" value="1"/>
</dbReference>
<evidence type="ECO:0000256" key="8">
    <source>
        <dbReference type="SAM" id="Phobius"/>
    </source>
</evidence>
<dbReference type="InterPro" id="IPR036739">
    <property type="entry name" value="SLC41_membr_dom_sf"/>
</dbReference>
<feature type="transmembrane region" description="Helical" evidence="8">
    <location>
        <begin position="212"/>
        <end position="237"/>
    </location>
</feature>
<reference evidence="10" key="1">
    <citation type="submission" date="2018-05" db="EMBL/GenBank/DDBJ databases">
        <authorList>
            <person name="Lanie J.A."/>
            <person name="Ng W.-L."/>
            <person name="Kazmierczak K.M."/>
            <person name="Andrzejewski T.M."/>
            <person name="Davidsen T.M."/>
            <person name="Wayne K.J."/>
            <person name="Tettelin H."/>
            <person name="Glass J.I."/>
            <person name="Rusch D."/>
            <person name="Podicherti R."/>
            <person name="Tsui H.-C.T."/>
            <person name="Winkler M.E."/>
        </authorList>
    </citation>
    <scope>NUCLEOTIDE SEQUENCE</scope>
</reference>
<dbReference type="Pfam" id="PF01769">
    <property type="entry name" value="MgtE"/>
    <property type="match status" value="1"/>
</dbReference>
<evidence type="ECO:0000256" key="6">
    <source>
        <dbReference type="ARBA" id="ARBA00022989"/>
    </source>
</evidence>
<keyword evidence="7 8" id="KW-0472">Membrane</keyword>
<evidence type="ECO:0000313" key="10">
    <source>
        <dbReference type="EMBL" id="SVC20932.1"/>
    </source>
</evidence>
<feature type="transmembrane region" description="Helical" evidence="8">
    <location>
        <begin position="184"/>
        <end position="206"/>
    </location>
</feature>
<evidence type="ECO:0000256" key="3">
    <source>
        <dbReference type="ARBA" id="ARBA00022448"/>
    </source>
</evidence>
<dbReference type="Gene3D" id="1.10.357.20">
    <property type="entry name" value="SLC41 divalent cation transporters, integral membrane domain"/>
    <property type="match status" value="1"/>
</dbReference>
<evidence type="ECO:0000256" key="2">
    <source>
        <dbReference type="ARBA" id="ARBA00009749"/>
    </source>
</evidence>
<dbReference type="Gene3D" id="3.10.580.10">
    <property type="entry name" value="CBS-domain"/>
    <property type="match status" value="1"/>
</dbReference>
<evidence type="ECO:0000256" key="5">
    <source>
        <dbReference type="ARBA" id="ARBA00022842"/>
    </source>
</evidence>
<comment type="subcellular location">
    <subcellularLocation>
        <location evidence="1">Membrane</location>
        <topology evidence="1">Multi-pass membrane protein</topology>
    </subcellularLocation>
</comment>
<evidence type="ECO:0000256" key="1">
    <source>
        <dbReference type="ARBA" id="ARBA00004141"/>
    </source>
</evidence>
<keyword evidence="5" id="KW-0460">Magnesium</keyword>
<dbReference type="InterPro" id="IPR006667">
    <property type="entry name" value="SLC41_membr_dom"/>
</dbReference>
<proteinExistence type="inferred from homology"/>
<gene>
    <name evidence="10" type="ORF">METZ01_LOCUS273786</name>
</gene>
<feature type="domain" description="CBS" evidence="9">
    <location>
        <begin position="29"/>
        <end position="85"/>
    </location>
</feature>
<organism evidence="10">
    <name type="scientific">marine metagenome</name>
    <dbReference type="NCBI Taxonomy" id="408172"/>
    <lineage>
        <taxon>unclassified sequences</taxon>
        <taxon>metagenomes</taxon>
        <taxon>ecological metagenomes</taxon>
    </lineage>
</organism>
<dbReference type="PANTHER" id="PTHR41394">
    <property type="entry name" value="MAGNESIUM TRANSPORTER MGTE"/>
    <property type="match status" value="1"/>
</dbReference>
<dbReference type="InterPro" id="IPR046342">
    <property type="entry name" value="CBS_dom_sf"/>
</dbReference>
<sequence length="273" mass="30125">VNDKNVLVGTIPLSVIISTTRQKKIVNLMREAKESVHFSVDKEDVADIFRKRNLTSLAVVDNKKKLLGSINVEDAVDVIDDEAEEDFLKLAGVGEQSFYDAIVTVTKARFTWLFFNLIAAFFASFIIKNFESTIEKLVILAALMPVVASMGGCSGTQSLTTAVRAIAMKQLTWSNAFRSTIKEVFIGFLNGLVFSFASFFITFFWFDDLTLSLVISISLLLNLVFGAFFGTFVPIILTRLGVDPAVASGTFVTMLTDIVGFLMFLTLATTYLI</sequence>
<dbReference type="EMBL" id="UINC01079178">
    <property type="protein sequence ID" value="SVC20932.1"/>
    <property type="molecule type" value="Genomic_DNA"/>
</dbReference>
<dbReference type="AlphaFoldDB" id="A0A382KC04"/>
<feature type="transmembrane region" description="Helical" evidence="8">
    <location>
        <begin position="110"/>
        <end position="127"/>
    </location>
</feature>
<comment type="similarity">
    <text evidence="2">Belongs to the SLC41A transporter family.</text>
</comment>
<dbReference type="PROSITE" id="PS51371">
    <property type="entry name" value="CBS"/>
    <property type="match status" value="1"/>
</dbReference>
<feature type="non-terminal residue" evidence="10">
    <location>
        <position position="1"/>
    </location>
</feature>
<dbReference type="GO" id="GO:0016020">
    <property type="term" value="C:membrane"/>
    <property type="evidence" value="ECO:0007669"/>
    <property type="project" value="UniProtKB-SubCell"/>
</dbReference>
<feature type="transmembrane region" description="Helical" evidence="8">
    <location>
        <begin position="249"/>
        <end position="272"/>
    </location>
</feature>
<protein>
    <recommendedName>
        <fullName evidence="9">CBS domain-containing protein</fullName>
    </recommendedName>
</protein>
<keyword evidence="6 8" id="KW-1133">Transmembrane helix</keyword>
<dbReference type="SUPFAM" id="SSF161093">
    <property type="entry name" value="MgtE membrane domain-like"/>
    <property type="match status" value="1"/>
</dbReference>
<feature type="transmembrane region" description="Helical" evidence="8">
    <location>
        <begin position="139"/>
        <end position="163"/>
    </location>
</feature>
<dbReference type="InterPro" id="IPR000644">
    <property type="entry name" value="CBS_dom"/>
</dbReference>
<accession>A0A382KC04</accession>
<keyword evidence="4 8" id="KW-0812">Transmembrane</keyword>
<evidence type="ECO:0000256" key="7">
    <source>
        <dbReference type="ARBA" id="ARBA00023136"/>
    </source>
</evidence>
<evidence type="ECO:0000256" key="4">
    <source>
        <dbReference type="ARBA" id="ARBA00022692"/>
    </source>
</evidence>
<evidence type="ECO:0000259" key="9">
    <source>
        <dbReference type="PROSITE" id="PS51371"/>
    </source>
</evidence>
<name>A0A382KC04_9ZZZZ</name>
<dbReference type="GO" id="GO:0008324">
    <property type="term" value="F:monoatomic cation transmembrane transporter activity"/>
    <property type="evidence" value="ECO:0007669"/>
    <property type="project" value="InterPro"/>
</dbReference>
<dbReference type="SUPFAM" id="SSF54631">
    <property type="entry name" value="CBS-domain pair"/>
    <property type="match status" value="1"/>
</dbReference>
<keyword evidence="3" id="KW-0813">Transport</keyword>